<name>A0A0L6VBF5_9BASI</name>
<dbReference type="AlphaFoldDB" id="A0A0L6VBF5"/>
<gene>
    <name evidence="2" type="ORF">VP01_2153g1</name>
</gene>
<keyword evidence="1" id="KW-0472">Membrane</keyword>
<feature type="transmembrane region" description="Helical" evidence="1">
    <location>
        <begin position="260"/>
        <end position="279"/>
    </location>
</feature>
<keyword evidence="3" id="KW-1185">Reference proteome</keyword>
<protein>
    <submittedName>
        <fullName evidence="2">Putative signal peptide protein</fullName>
    </submittedName>
</protein>
<proteinExistence type="predicted"/>
<evidence type="ECO:0000313" key="3">
    <source>
        <dbReference type="Proteomes" id="UP000037035"/>
    </source>
</evidence>
<dbReference type="Proteomes" id="UP000037035">
    <property type="component" value="Unassembled WGS sequence"/>
</dbReference>
<reference evidence="2 3" key="1">
    <citation type="submission" date="2015-08" db="EMBL/GenBank/DDBJ databases">
        <title>Next Generation Sequencing and Analysis of the Genome of Puccinia sorghi L Schw, the Causal Agent of Maize Common Rust.</title>
        <authorList>
            <person name="Rochi L."/>
            <person name="Burguener G."/>
            <person name="Darino M."/>
            <person name="Turjanski A."/>
            <person name="Kreff E."/>
            <person name="Dieguez M.J."/>
            <person name="Sacco F."/>
        </authorList>
    </citation>
    <scope>NUCLEOTIDE SEQUENCE [LARGE SCALE GENOMIC DNA]</scope>
    <source>
        <strain evidence="2 3">RO10H11247</strain>
    </source>
</reference>
<dbReference type="VEuPathDB" id="FungiDB:VP01_2153g1"/>
<evidence type="ECO:0000256" key="1">
    <source>
        <dbReference type="SAM" id="Phobius"/>
    </source>
</evidence>
<feature type="transmembrane region" description="Helical" evidence="1">
    <location>
        <begin position="337"/>
        <end position="357"/>
    </location>
</feature>
<evidence type="ECO:0000313" key="2">
    <source>
        <dbReference type="EMBL" id="KNZ57450.1"/>
    </source>
</evidence>
<organism evidence="2 3">
    <name type="scientific">Puccinia sorghi</name>
    <dbReference type="NCBI Taxonomy" id="27349"/>
    <lineage>
        <taxon>Eukaryota</taxon>
        <taxon>Fungi</taxon>
        <taxon>Dikarya</taxon>
        <taxon>Basidiomycota</taxon>
        <taxon>Pucciniomycotina</taxon>
        <taxon>Pucciniomycetes</taxon>
        <taxon>Pucciniales</taxon>
        <taxon>Pucciniaceae</taxon>
        <taxon>Puccinia</taxon>
    </lineage>
</organism>
<sequence>MQTCGVWMAAWLEHAACQLQTVEQVFFSVLNLVWLVDWAIRIGRFLLVGGLDLSPTLLGMVCVNEFPLERQIKQPKIKRKRTTCVGDPMRYSRVSRILQNSLLGSPTGPIIKFLLVLVLLQFSKYHNKNNICRYLQEGFPQFEKCMVSHPNSFCLKNKYTFCIHQMNYYGSKRHHFGIISCKNVSEYYLVAQECRINPFYWFFIHKRSLAEGDLPLRFLQNSDNPRINSLNFWIVALELWLRIIGSIDSLTRSAIYFEQALPNFSCVFLSFFILSYSFLSHFHQSHHFTHSFTCSPFKFYNFRTKKINSSKKKKNPLLKIYILQISRLTPSAAKYEMFVFLVLCSYYSTIGLIYMWLHVSAGLEVSTYFF</sequence>
<keyword evidence="1" id="KW-1133">Transmembrane helix</keyword>
<keyword evidence="1" id="KW-0812">Transmembrane</keyword>
<accession>A0A0L6VBF5</accession>
<dbReference type="EMBL" id="LAVV01007007">
    <property type="protein sequence ID" value="KNZ57450.1"/>
    <property type="molecule type" value="Genomic_DNA"/>
</dbReference>
<comment type="caution">
    <text evidence="2">The sequence shown here is derived from an EMBL/GenBank/DDBJ whole genome shotgun (WGS) entry which is preliminary data.</text>
</comment>